<dbReference type="Gene3D" id="3.90.770.10">
    <property type="entry name" value="3-hydroxy-3-methylglutaryl-coenzyme A Reductase, Chain A, domain 2"/>
    <property type="match status" value="1"/>
</dbReference>
<dbReference type="PANTHER" id="PTHR10572">
    <property type="entry name" value="3-HYDROXY-3-METHYLGLUTARYL-COENZYME A REDUCTASE"/>
    <property type="match status" value="1"/>
</dbReference>
<dbReference type="PRINTS" id="PR00071">
    <property type="entry name" value="HMGCOARDTASE"/>
</dbReference>
<dbReference type="InterPro" id="IPR023074">
    <property type="entry name" value="HMG_CoA_Rdtase_cat_sf"/>
</dbReference>
<dbReference type="PANTHER" id="PTHR10572:SF24">
    <property type="entry name" value="3-HYDROXY-3-METHYLGLUTARYL-COENZYME A REDUCTASE"/>
    <property type="match status" value="1"/>
</dbReference>
<dbReference type="GO" id="GO:0006696">
    <property type="term" value="P:ergosterol biosynthetic process"/>
    <property type="evidence" value="ECO:0007669"/>
    <property type="project" value="TreeGrafter"/>
</dbReference>
<comment type="caution">
    <text evidence="1">The sequence shown here is derived from an EMBL/GenBank/DDBJ whole genome shotgun (WGS) entry which is preliminary data.</text>
</comment>
<dbReference type="Proteomes" id="UP000439903">
    <property type="component" value="Unassembled WGS sequence"/>
</dbReference>
<dbReference type="GO" id="GO:0004420">
    <property type="term" value="F:hydroxymethylglutaryl-CoA reductase (NADPH) activity"/>
    <property type="evidence" value="ECO:0007669"/>
    <property type="project" value="InterPro"/>
</dbReference>
<dbReference type="GO" id="GO:0005778">
    <property type="term" value="C:peroxisomal membrane"/>
    <property type="evidence" value="ECO:0007669"/>
    <property type="project" value="TreeGrafter"/>
</dbReference>
<dbReference type="GO" id="GO:0008299">
    <property type="term" value="P:isoprenoid biosynthetic process"/>
    <property type="evidence" value="ECO:0007669"/>
    <property type="project" value="TreeGrafter"/>
</dbReference>
<organism evidence="1 2">
    <name type="scientific">Gigaspora margarita</name>
    <dbReference type="NCBI Taxonomy" id="4874"/>
    <lineage>
        <taxon>Eukaryota</taxon>
        <taxon>Fungi</taxon>
        <taxon>Fungi incertae sedis</taxon>
        <taxon>Mucoromycota</taxon>
        <taxon>Glomeromycotina</taxon>
        <taxon>Glomeromycetes</taxon>
        <taxon>Diversisporales</taxon>
        <taxon>Gigasporaceae</taxon>
        <taxon>Gigaspora</taxon>
    </lineage>
</organism>
<proteinExistence type="predicted"/>
<evidence type="ECO:0000313" key="2">
    <source>
        <dbReference type="Proteomes" id="UP000439903"/>
    </source>
</evidence>
<evidence type="ECO:0000313" key="1">
    <source>
        <dbReference type="EMBL" id="KAF0499395.1"/>
    </source>
</evidence>
<reference evidence="1 2" key="1">
    <citation type="journal article" date="2019" name="Environ. Microbiol.">
        <title>At the nexus of three kingdoms: the genome of the mycorrhizal fungus Gigaspora margarita provides insights into plant, endobacterial and fungal interactions.</title>
        <authorList>
            <person name="Venice F."/>
            <person name="Ghignone S."/>
            <person name="Salvioli di Fossalunga A."/>
            <person name="Amselem J."/>
            <person name="Novero M."/>
            <person name="Xianan X."/>
            <person name="Sedzielewska Toro K."/>
            <person name="Morin E."/>
            <person name="Lipzen A."/>
            <person name="Grigoriev I.V."/>
            <person name="Henrissat B."/>
            <person name="Martin F.M."/>
            <person name="Bonfante P."/>
        </authorList>
    </citation>
    <scope>NUCLEOTIDE SEQUENCE [LARGE SCALE GENOMIC DNA]</scope>
    <source>
        <strain evidence="1 2">BEG34</strain>
    </source>
</reference>
<dbReference type="EMBL" id="WTPW01000562">
    <property type="protein sequence ID" value="KAF0499395.1"/>
    <property type="molecule type" value="Genomic_DNA"/>
</dbReference>
<name>A0A8H4EJQ0_GIGMA</name>
<protein>
    <submittedName>
        <fullName evidence="1">3-hydroxy-3-methylglutaryl coenzyme A reductase</fullName>
    </submittedName>
</protein>
<dbReference type="PROSITE" id="PS50065">
    <property type="entry name" value="HMG_COA_REDUCTASE_4"/>
    <property type="match status" value="1"/>
</dbReference>
<dbReference type="GO" id="GO:0015936">
    <property type="term" value="P:coenzyme A metabolic process"/>
    <property type="evidence" value="ECO:0007669"/>
    <property type="project" value="InterPro"/>
</dbReference>
<dbReference type="InterPro" id="IPR002202">
    <property type="entry name" value="HMG_CoA_Rdtase"/>
</dbReference>
<accession>A0A8H4EJQ0</accession>
<dbReference type="Pfam" id="PF00368">
    <property type="entry name" value="HMG-CoA_red"/>
    <property type="match status" value="1"/>
</dbReference>
<dbReference type="OrthoDB" id="310654at2759"/>
<dbReference type="AlphaFoldDB" id="A0A8H4EJQ0"/>
<dbReference type="GO" id="GO:0005789">
    <property type="term" value="C:endoplasmic reticulum membrane"/>
    <property type="evidence" value="ECO:0007669"/>
    <property type="project" value="TreeGrafter"/>
</dbReference>
<gene>
    <name evidence="1" type="ORF">F8M41_020453</name>
</gene>
<sequence length="183" mass="20141">MIQTSSELCYRGWQHQYGVEVEKDLCKTFEYYCKAAKSEDGEGLFWSDKKLAAINWIEGRGKSVIAEAIIPGSVGGFSAYAANIVTAIYIATGQDPAQKVESSNCIKIMEAIDNPMTNTKDLHITCTMPSIEVGTVGEGASLGPQSAMLEMLISYNNARRKCEKISENYMCMCVLCISCWAFN</sequence>
<dbReference type="InterPro" id="IPR009029">
    <property type="entry name" value="HMG_CoA_Rdtase_sub-bd_dom_sf"/>
</dbReference>
<dbReference type="SUPFAM" id="SSF56542">
    <property type="entry name" value="Substrate-binding domain of HMG-CoA reductase"/>
    <property type="match status" value="1"/>
</dbReference>
<keyword evidence="2" id="KW-1185">Reference proteome</keyword>